<evidence type="ECO:0000313" key="3">
    <source>
        <dbReference type="Proteomes" id="UP001222325"/>
    </source>
</evidence>
<proteinExistence type="predicted"/>
<sequence length="265" mass="30136">MLCIHRRRLLHTFLTRHGSTSVGQTYSQWLQQHQTEGTLLPPAAPALTERQSQLLGPKSQRGIVLWNSRRITQKVVFYHSTESRESSISRDLCLRVFHNAAEHPAPLRFLLELLTVPPSPEIYRELLYLSGGATYNSFVHPRAQPLHIPSATAMHELAIDEPYRLQWPLVLVHTFGAATAFRIGHKAFVNLIEVIGHHRKLQVGGATMTQLWRMSKLDPELKDPPRTVTKKIKQSAVESLRKQASRPNNAFSRDHSILLQRHQAG</sequence>
<comment type="caution">
    <text evidence="2">The sequence shown here is derived from an EMBL/GenBank/DDBJ whole genome shotgun (WGS) entry which is preliminary data.</text>
</comment>
<protein>
    <submittedName>
        <fullName evidence="2">Uncharacterized protein</fullName>
    </submittedName>
</protein>
<gene>
    <name evidence="2" type="ORF">B0H15DRAFT_8887</name>
</gene>
<keyword evidence="3" id="KW-1185">Reference proteome</keyword>
<dbReference type="EMBL" id="JARJCN010000001">
    <property type="protein sequence ID" value="KAJ7104115.1"/>
    <property type="molecule type" value="Genomic_DNA"/>
</dbReference>
<reference evidence="2" key="1">
    <citation type="submission" date="2023-03" db="EMBL/GenBank/DDBJ databases">
        <title>Massive genome expansion in bonnet fungi (Mycena s.s.) driven by repeated elements and novel gene families across ecological guilds.</title>
        <authorList>
            <consortium name="Lawrence Berkeley National Laboratory"/>
            <person name="Harder C.B."/>
            <person name="Miyauchi S."/>
            <person name="Viragh M."/>
            <person name="Kuo A."/>
            <person name="Thoen E."/>
            <person name="Andreopoulos B."/>
            <person name="Lu D."/>
            <person name="Skrede I."/>
            <person name="Drula E."/>
            <person name="Henrissat B."/>
            <person name="Morin E."/>
            <person name="Kohler A."/>
            <person name="Barry K."/>
            <person name="LaButti K."/>
            <person name="Morin E."/>
            <person name="Salamov A."/>
            <person name="Lipzen A."/>
            <person name="Mereny Z."/>
            <person name="Hegedus B."/>
            <person name="Baldrian P."/>
            <person name="Stursova M."/>
            <person name="Weitz H."/>
            <person name="Taylor A."/>
            <person name="Grigoriev I.V."/>
            <person name="Nagy L.G."/>
            <person name="Martin F."/>
            <person name="Kauserud H."/>
        </authorList>
    </citation>
    <scope>NUCLEOTIDE SEQUENCE</scope>
    <source>
        <strain evidence="2">CBHHK173m</strain>
    </source>
</reference>
<dbReference type="AlphaFoldDB" id="A0AAD6Y254"/>
<accession>A0AAD6Y254</accession>
<name>A0AAD6Y254_9AGAR</name>
<evidence type="ECO:0000313" key="2">
    <source>
        <dbReference type="EMBL" id="KAJ7104115.1"/>
    </source>
</evidence>
<evidence type="ECO:0000256" key="1">
    <source>
        <dbReference type="SAM" id="MobiDB-lite"/>
    </source>
</evidence>
<organism evidence="2 3">
    <name type="scientific">Mycena belliarum</name>
    <dbReference type="NCBI Taxonomy" id="1033014"/>
    <lineage>
        <taxon>Eukaryota</taxon>
        <taxon>Fungi</taxon>
        <taxon>Dikarya</taxon>
        <taxon>Basidiomycota</taxon>
        <taxon>Agaricomycotina</taxon>
        <taxon>Agaricomycetes</taxon>
        <taxon>Agaricomycetidae</taxon>
        <taxon>Agaricales</taxon>
        <taxon>Marasmiineae</taxon>
        <taxon>Mycenaceae</taxon>
        <taxon>Mycena</taxon>
    </lineage>
</organism>
<feature type="region of interest" description="Disordered" evidence="1">
    <location>
        <begin position="233"/>
        <end position="265"/>
    </location>
</feature>
<dbReference type="Proteomes" id="UP001222325">
    <property type="component" value="Unassembled WGS sequence"/>
</dbReference>